<feature type="chain" id="PRO_5025535089" evidence="1">
    <location>
        <begin position="19"/>
        <end position="228"/>
    </location>
</feature>
<feature type="signal peptide" evidence="1">
    <location>
        <begin position="1"/>
        <end position="18"/>
    </location>
</feature>
<reference evidence="2" key="1">
    <citation type="journal article" date="2020" name="Stud. Mycol.">
        <title>101 Dothideomycetes genomes: a test case for predicting lifestyles and emergence of pathogens.</title>
        <authorList>
            <person name="Haridas S."/>
            <person name="Albert R."/>
            <person name="Binder M."/>
            <person name="Bloem J."/>
            <person name="Labutti K."/>
            <person name="Salamov A."/>
            <person name="Andreopoulos B."/>
            <person name="Baker S."/>
            <person name="Barry K."/>
            <person name="Bills G."/>
            <person name="Bluhm B."/>
            <person name="Cannon C."/>
            <person name="Castanera R."/>
            <person name="Culley D."/>
            <person name="Daum C."/>
            <person name="Ezra D."/>
            <person name="Gonzalez J."/>
            <person name="Henrissat B."/>
            <person name="Kuo A."/>
            <person name="Liang C."/>
            <person name="Lipzen A."/>
            <person name="Lutzoni F."/>
            <person name="Magnuson J."/>
            <person name="Mondo S."/>
            <person name="Nolan M."/>
            <person name="Ohm R."/>
            <person name="Pangilinan J."/>
            <person name="Park H.-J."/>
            <person name="Ramirez L."/>
            <person name="Alfaro M."/>
            <person name="Sun H."/>
            <person name="Tritt A."/>
            <person name="Yoshinaga Y."/>
            <person name="Zwiers L.-H."/>
            <person name="Turgeon B."/>
            <person name="Goodwin S."/>
            <person name="Spatafora J."/>
            <person name="Crous P."/>
            <person name="Grigoriev I."/>
        </authorList>
    </citation>
    <scope>NUCLEOTIDE SEQUENCE</scope>
    <source>
        <strain evidence="2">CBS 123094</strain>
    </source>
</reference>
<dbReference type="EMBL" id="ML977562">
    <property type="protein sequence ID" value="KAF2005694.1"/>
    <property type="molecule type" value="Genomic_DNA"/>
</dbReference>
<organism evidence="2 3">
    <name type="scientific">Amniculicola lignicola CBS 123094</name>
    <dbReference type="NCBI Taxonomy" id="1392246"/>
    <lineage>
        <taxon>Eukaryota</taxon>
        <taxon>Fungi</taxon>
        <taxon>Dikarya</taxon>
        <taxon>Ascomycota</taxon>
        <taxon>Pezizomycotina</taxon>
        <taxon>Dothideomycetes</taxon>
        <taxon>Pleosporomycetidae</taxon>
        <taxon>Pleosporales</taxon>
        <taxon>Amniculicolaceae</taxon>
        <taxon>Amniculicola</taxon>
    </lineage>
</organism>
<sequence>MRVSTFLSILSVNLAVVADPIIWPGDDADIVLINAHGPGCPCAPDENLRCSITNAGWGSLWRNPEETDSLFSRGLNLPSTMGANTYSNEKGTFRSTWCEHEWKFRNTTGYRVNVSKNGTAIYARYQLAPGFSAVWNVTYTLPDGTQSVDTVEVNGPLGSFEKVVRADAKSAAHSLTTGCTEKDHTIKIRTEVSLVGPSSGQSGIWGAYDYDIFNRIQQVLTFNYEKCE</sequence>
<evidence type="ECO:0000313" key="3">
    <source>
        <dbReference type="Proteomes" id="UP000799779"/>
    </source>
</evidence>
<protein>
    <submittedName>
        <fullName evidence="2">Uncharacterized protein</fullName>
    </submittedName>
</protein>
<gene>
    <name evidence="2" type="ORF">P154DRAFT_530513</name>
</gene>
<dbReference type="Proteomes" id="UP000799779">
    <property type="component" value="Unassembled WGS sequence"/>
</dbReference>
<dbReference type="AlphaFoldDB" id="A0A6A5WXI7"/>
<proteinExistence type="predicted"/>
<accession>A0A6A5WXI7</accession>
<keyword evidence="3" id="KW-1185">Reference proteome</keyword>
<evidence type="ECO:0000256" key="1">
    <source>
        <dbReference type="SAM" id="SignalP"/>
    </source>
</evidence>
<evidence type="ECO:0000313" key="2">
    <source>
        <dbReference type="EMBL" id="KAF2005694.1"/>
    </source>
</evidence>
<name>A0A6A5WXI7_9PLEO</name>
<dbReference type="OrthoDB" id="3735213at2759"/>
<keyword evidence="1" id="KW-0732">Signal</keyword>